<keyword evidence="2" id="KW-1185">Reference proteome</keyword>
<dbReference type="Proteomes" id="UP000261284">
    <property type="component" value="Unassembled WGS sequence"/>
</dbReference>
<dbReference type="SUPFAM" id="SSF53448">
    <property type="entry name" value="Nucleotide-diphospho-sugar transferases"/>
    <property type="match status" value="1"/>
</dbReference>
<gene>
    <name evidence="1" type="ORF">DXN05_15365</name>
</gene>
<dbReference type="InterPro" id="IPR029044">
    <property type="entry name" value="Nucleotide-diphossugar_trans"/>
</dbReference>
<evidence type="ECO:0000313" key="2">
    <source>
        <dbReference type="Proteomes" id="UP000261284"/>
    </source>
</evidence>
<dbReference type="AlphaFoldDB" id="A0A3E1NHG6"/>
<dbReference type="RefSeq" id="WP_116848154.1">
    <property type="nucleotide sequence ID" value="NZ_QTJU01000005.1"/>
</dbReference>
<evidence type="ECO:0000313" key="1">
    <source>
        <dbReference type="EMBL" id="RFM27396.1"/>
    </source>
</evidence>
<reference evidence="1 2" key="1">
    <citation type="submission" date="2018-08" db="EMBL/GenBank/DDBJ databases">
        <title>Chitinophagaceae sp. K23C18032701, a novel bacterium isolated from forest soil.</title>
        <authorList>
            <person name="Wang C."/>
        </authorList>
    </citation>
    <scope>NUCLEOTIDE SEQUENCE [LARGE SCALE GENOMIC DNA]</scope>
    <source>
        <strain evidence="1 2">K23C18032701</strain>
    </source>
</reference>
<sequence>MINDTTIVVLTPVKNEAWILERFLQVTSLFADLIIVADQLSTDNTKEITERFSKALYVLNDTPEYDEEYRQHLLINKAREQVKGKMLLLALDADELITADSIGHTEWVNIAAQQPGTRIMMKKPDILPGFREYLDYPEYFYLGYIDDGATHKGKKIHSSRLPPSDKTYNANGITFMHYAQVRGKEYKSRQRLYSVIEKNNATSSLQLRYRKYSRALQRRGAEKMIKTFPEQWLKRFRDEQIDIEQFTSTELNNYNKQLLAFFTEQGSRKYWWEDIWYVDYENIIEEFKKDNDVFPGLRIAYPPFYVNVARRAYIKALGGILKLKKKI</sequence>
<dbReference type="Gene3D" id="3.90.550.10">
    <property type="entry name" value="Spore Coat Polysaccharide Biosynthesis Protein SpsA, Chain A"/>
    <property type="match status" value="1"/>
</dbReference>
<name>A0A3E1NHG6_9BACT</name>
<dbReference type="Pfam" id="PF13704">
    <property type="entry name" value="Glyco_tranf_2_4"/>
    <property type="match status" value="1"/>
</dbReference>
<dbReference type="EMBL" id="QTJU01000005">
    <property type="protein sequence ID" value="RFM27396.1"/>
    <property type="molecule type" value="Genomic_DNA"/>
</dbReference>
<comment type="caution">
    <text evidence="1">The sequence shown here is derived from an EMBL/GenBank/DDBJ whole genome shotgun (WGS) entry which is preliminary data.</text>
</comment>
<organism evidence="1 2">
    <name type="scientific">Deminuibacter soli</name>
    <dbReference type="NCBI Taxonomy" id="2291815"/>
    <lineage>
        <taxon>Bacteria</taxon>
        <taxon>Pseudomonadati</taxon>
        <taxon>Bacteroidota</taxon>
        <taxon>Chitinophagia</taxon>
        <taxon>Chitinophagales</taxon>
        <taxon>Chitinophagaceae</taxon>
        <taxon>Deminuibacter</taxon>
    </lineage>
</organism>
<evidence type="ECO:0008006" key="3">
    <source>
        <dbReference type="Google" id="ProtNLM"/>
    </source>
</evidence>
<protein>
    <recommendedName>
        <fullName evidence="3">Glycosyltransferase family 2 protein</fullName>
    </recommendedName>
</protein>
<proteinExistence type="predicted"/>
<dbReference type="OrthoDB" id="9815923at2"/>
<accession>A0A3E1NHG6</accession>